<dbReference type="PANTHER" id="PTHR32465">
    <property type="entry name" value="BARDET-BIEDL SYNDROME 2 PROTEIN"/>
    <property type="match status" value="1"/>
</dbReference>
<evidence type="ECO:0000256" key="9">
    <source>
        <dbReference type="SAM" id="Coils"/>
    </source>
</evidence>
<dbReference type="GO" id="GO:0008641">
    <property type="term" value="F:ubiquitin-like modifier activating enzyme activity"/>
    <property type="evidence" value="ECO:0007669"/>
    <property type="project" value="InterPro"/>
</dbReference>
<name>A0A8J9YF41_9NEOP</name>
<keyword evidence="7" id="KW-0966">Cell projection</keyword>
<proteinExistence type="inferred from homology"/>
<evidence type="ECO:0000256" key="3">
    <source>
        <dbReference type="ARBA" id="ARBA00005673"/>
    </source>
</evidence>
<keyword evidence="16" id="KW-1185">Reference proteome</keyword>
<dbReference type="InterPro" id="IPR016616">
    <property type="entry name" value="Bardet-Biedl_syndrome_2_prot"/>
</dbReference>
<dbReference type="InterPro" id="IPR029430">
    <property type="entry name" value="BBS2_N"/>
</dbReference>
<dbReference type="Pfam" id="PF23350">
    <property type="entry name" value="BBS2_pf"/>
    <property type="match status" value="1"/>
</dbReference>
<feature type="coiled-coil region" evidence="9">
    <location>
        <begin position="336"/>
        <end position="363"/>
    </location>
</feature>
<evidence type="ECO:0000256" key="2">
    <source>
        <dbReference type="ARBA" id="ARBA00004245"/>
    </source>
</evidence>
<evidence type="ECO:0000259" key="11">
    <source>
        <dbReference type="Pfam" id="PF14781"/>
    </source>
</evidence>
<dbReference type="InterPro" id="IPR011047">
    <property type="entry name" value="Quinoprotein_ADH-like_sf"/>
</dbReference>
<dbReference type="SUPFAM" id="SSF69572">
    <property type="entry name" value="Activating enzymes of the ubiquitin-like proteins"/>
    <property type="match status" value="1"/>
</dbReference>
<dbReference type="Gene3D" id="3.40.50.720">
    <property type="entry name" value="NAD(P)-binding Rossmann-like Domain"/>
    <property type="match status" value="1"/>
</dbReference>
<sequence length="1062" mass="118778">MQLSNAQPVFKFELNHKVTPGIVTIAKYDGTHSCLTASAGYDKIIIHHPHGGMISGRAQRSQAHGEVSELNLSQAVIALTAGQIKPECNRDILLIGSPTQILAYDVHDNSDLFFKEAQDGVNVIIVSHFGKYNEMLVIVGGNSSVLALNSKGDEIFWNVVSGKVCAMITFDFDKDGENELLIGCEDSYIRVLKNNQFIMELAETGPVLCLSQISEVRFAYGLANGTIGIYEEGIRLWRVKSKQNAISLQWSGDKLACCWTNGRIDWRDDTGRVLHRVQMRSNGAAMLLADYRLTGIPDLVCISDKGEVLGYPPHQENVSSNTISNKFPSEEDRLAVTELLNKKQALMVELQHYEANAASLNQEPEMSNTAMPTNTRLQVAVAADTEEGCLQLAISTNNETIVRAALVLAEGIFESGETLARHPDQGQLKSILYIPLKPPRDVSVDVHIKTLVGYADSEQFHIFELTKQLPRFAMYVLVESSIIKTNNESYVTFQITERIQRICIWVNQNFLVDDEIELDNDEMRELHISFLCLRDKSRLNLDFGSDGKVKFSTQDIMLAGNLIQSLAIYLNLTDLQRGFRLTAYLSFLSRLNNSEAFPKRQVLNSNQKLVYLAKMVENNEVELSEAEAEQYDRQIRLWGLESQKRLRASKVLIIGLSGLGAEIAKNIILSGVKSVCLLDDEKLKETDLYSQFLAPPDKIGENRAETSLQRARALNPMVDVTAETKAVDNLPDSYFTTFDIVCATGLKQEQLERINNICRDSNRKFLCGDVWGMFGYMFADLIDHEYSEEIVQHKAVKRGPDDTEKNARETVSITVKRRAIYVPLQNALSADWSKPELRSRLRRGDPSYFVMKILLRFRDEYNRNPDPAKRKADTEILLRMRDELVKELSLPVGFISDALLTDVFGIVSGAAAVVGGVIGQEVVKASTARFPAAEEKLRQEMTIVSEIGDTRQRLAVETAEKAQLITALLPAAQDAASFDLKEMLNRYKEVILLNEELLTSCHVRRATQEQAMASLQNLHTILQQAARLRVGKYSKAVVTACRKAVTDNNIEALVKILQVGDT</sequence>
<dbReference type="PRINTS" id="PR01849">
    <property type="entry name" value="UBIQUITINACT"/>
</dbReference>
<accession>A0A8J9YF41</accession>
<dbReference type="InterPro" id="IPR000594">
    <property type="entry name" value="ThiF_NAD_FAD-bd"/>
</dbReference>
<dbReference type="InterPro" id="IPR015943">
    <property type="entry name" value="WD40/YVTN_repeat-like_dom_sf"/>
</dbReference>
<comment type="subcellular location">
    <subcellularLocation>
        <location evidence="1">Cell projection</location>
        <location evidence="1">Cilium</location>
    </subcellularLocation>
    <subcellularLocation>
        <location evidence="2">Cytoplasm</location>
        <location evidence="2">Cytoskeleton</location>
    </subcellularLocation>
</comment>
<evidence type="ECO:0000256" key="5">
    <source>
        <dbReference type="ARBA" id="ARBA00023069"/>
    </source>
</evidence>
<dbReference type="GO" id="GO:0036064">
    <property type="term" value="C:ciliary basal body"/>
    <property type="evidence" value="ECO:0007669"/>
    <property type="project" value="TreeGrafter"/>
</dbReference>
<evidence type="ECO:0000256" key="8">
    <source>
        <dbReference type="ARBA" id="ARBA00043952"/>
    </source>
</evidence>
<evidence type="ECO:0000256" key="6">
    <source>
        <dbReference type="ARBA" id="ARBA00023212"/>
    </source>
</evidence>
<evidence type="ECO:0000259" key="13">
    <source>
        <dbReference type="Pfam" id="PF14783"/>
    </source>
</evidence>
<dbReference type="GO" id="GO:0043005">
    <property type="term" value="C:neuron projection"/>
    <property type="evidence" value="ECO:0007669"/>
    <property type="project" value="TreeGrafter"/>
</dbReference>
<dbReference type="GO" id="GO:0034464">
    <property type="term" value="C:BBSome"/>
    <property type="evidence" value="ECO:0007669"/>
    <property type="project" value="InterPro"/>
</dbReference>
<dbReference type="Gene3D" id="2.130.10.10">
    <property type="entry name" value="YVTN repeat-like/Quinoprotein amine dehydrogenase"/>
    <property type="match status" value="1"/>
</dbReference>
<evidence type="ECO:0000256" key="1">
    <source>
        <dbReference type="ARBA" id="ARBA00004138"/>
    </source>
</evidence>
<evidence type="ECO:0000259" key="10">
    <source>
        <dbReference type="Pfam" id="PF00899"/>
    </source>
</evidence>
<keyword evidence="4" id="KW-0963">Cytoplasm</keyword>
<dbReference type="InterPro" id="IPR035985">
    <property type="entry name" value="Ubiquitin-activating_enz"/>
</dbReference>
<evidence type="ECO:0000259" key="14">
    <source>
        <dbReference type="Pfam" id="PF23350"/>
    </source>
</evidence>
<dbReference type="Pfam" id="PF14781">
    <property type="entry name" value="BBS2_N"/>
    <property type="match status" value="1"/>
</dbReference>
<dbReference type="InterPro" id="IPR055379">
    <property type="entry name" value="BBS2_pf_dom"/>
</dbReference>
<keyword evidence="6" id="KW-0206">Cytoskeleton</keyword>
<feature type="domain" description="BBS2 GAE" evidence="12">
    <location>
        <begin position="385"/>
        <end position="472"/>
    </location>
</feature>
<dbReference type="InterPro" id="IPR000011">
    <property type="entry name" value="UBQ/SUMO-activ_enz_E1-like"/>
</dbReference>
<dbReference type="FunFam" id="3.40.50.720:FF:000744">
    <property type="entry name" value="Smt3 activating enzyme 1"/>
    <property type="match status" value="1"/>
</dbReference>
<dbReference type="AlphaFoldDB" id="A0A8J9YF41"/>
<feature type="domain" description="THIF-type NAD/FAD binding fold" evidence="10">
    <location>
        <begin position="631"/>
        <end position="960"/>
    </location>
</feature>
<comment type="pathway">
    <text evidence="8">Protein modification.</text>
</comment>
<dbReference type="SUPFAM" id="SSF50998">
    <property type="entry name" value="Quinoprotein alcohol dehydrogenase-like"/>
    <property type="match status" value="1"/>
</dbReference>
<dbReference type="Pfam" id="PF14783">
    <property type="entry name" value="BBS2_Mid"/>
    <property type="match status" value="1"/>
</dbReference>
<feature type="domain" description="Ciliary BBSome complex subunit 2 N-terminal" evidence="11">
    <location>
        <begin position="24"/>
        <end position="126"/>
    </location>
</feature>
<dbReference type="PANTHER" id="PTHR32465:SF0">
    <property type="entry name" value="BARDET-BIEDL SYNDROME 2 PROTEIN"/>
    <property type="match status" value="1"/>
</dbReference>
<keyword evidence="9" id="KW-0175">Coiled coil</keyword>
<feature type="domain" description="Ciliary BBSome complex subunit 2 middle region" evidence="13">
    <location>
        <begin position="166"/>
        <end position="267"/>
    </location>
</feature>
<evidence type="ECO:0000313" key="16">
    <source>
        <dbReference type="Proteomes" id="UP000838878"/>
    </source>
</evidence>
<protein>
    <recommendedName>
        <fullName evidence="17">Bardet-Biedl syndrome 2 protein homolog</fullName>
    </recommendedName>
</protein>
<dbReference type="GO" id="GO:1905515">
    <property type="term" value="P:non-motile cilium assembly"/>
    <property type="evidence" value="ECO:0007669"/>
    <property type="project" value="InterPro"/>
</dbReference>
<comment type="similarity">
    <text evidence="3">Belongs to the ubiquitin-activating E1 family.</text>
</comment>
<dbReference type="InterPro" id="IPR029333">
    <property type="entry name" value="BBS2_GAE_dom"/>
</dbReference>
<dbReference type="EMBL" id="OV170224">
    <property type="protein sequence ID" value="CAH0724260.1"/>
    <property type="molecule type" value="Genomic_DNA"/>
</dbReference>
<feature type="domain" description="BBS2 platform" evidence="14">
    <location>
        <begin position="488"/>
        <end position="569"/>
    </location>
</feature>
<dbReference type="Pfam" id="PF14782">
    <property type="entry name" value="BBS2_GAE"/>
    <property type="match status" value="1"/>
</dbReference>
<dbReference type="OrthoDB" id="2120021at2759"/>
<dbReference type="Pfam" id="PF00899">
    <property type="entry name" value="ThiF"/>
    <property type="match status" value="1"/>
</dbReference>
<evidence type="ECO:0000259" key="12">
    <source>
        <dbReference type="Pfam" id="PF14782"/>
    </source>
</evidence>
<organism evidence="15 16">
    <name type="scientific">Brenthis ino</name>
    <name type="common">lesser marbled fritillary</name>
    <dbReference type="NCBI Taxonomy" id="405034"/>
    <lineage>
        <taxon>Eukaryota</taxon>
        <taxon>Metazoa</taxon>
        <taxon>Ecdysozoa</taxon>
        <taxon>Arthropoda</taxon>
        <taxon>Hexapoda</taxon>
        <taxon>Insecta</taxon>
        <taxon>Pterygota</taxon>
        <taxon>Neoptera</taxon>
        <taxon>Endopterygota</taxon>
        <taxon>Lepidoptera</taxon>
        <taxon>Glossata</taxon>
        <taxon>Ditrysia</taxon>
        <taxon>Papilionoidea</taxon>
        <taxon>Nymphalidae</taxon>
        <taxon>Heliconiinae</taxon>
        <taxon>Argynnini</taxon>
        <taxon>Brenthis</taxon>
    </lineage>
</organism>
<keyword evidence="5" id="KW-0969">Cilium</keyword>
<evidence type="ECO:0000256" key="7">
    <source>
        <dbReference type="ARBA" id="ARBA00023273"/>
    </source>
</evidence>
<evidence type="ECO:0000313" key="15">
    <source>
        <dbReference type="EMBL" id="CAH0724260.1"/>
    </source>
</evidence>
<gene>
    <name evidence="15" type="ORF">BINO364_LOCUS9993</name>
</gene>
<dbReference type="Proteomes" id="UP000838878">
    <property type="component" value="Chromosome 4"/>
</dbReference>
<evidence type="ECO:0008006" key="17">
    <source>
        <dbReference type="Google" id="ProtNLM"/>
    </source>
</evidence>
<dbReference type="GO" id="GO:0016020">
    <property type="term" value="C:membrane"/>
    <property type="evidence" value="ECO:0007669"/>
    <property type="project" value="TreeGrafter"/>
</dbReference>
<reference evidence="15" key="1">
    <citation type="submission" date="2021-12" db="EMBL/GenBank/DDBJ databases">
        <authorList>
            <person name="Martin H S."/>
        </authorList>
    </citation>
    <scope>NUCLEOTIDE SEQUENCE</scope>
</reference>
<dbReference type="GO" id="GO:0031514">
    <property type="term" value="C:motile cilium"/>
    <property type="evidence" value="ECO:0007669"/>
    <property type="project" value="TreeGrafter"/>
</dbReference>
<dbReference type="InterPro" id="IPR029429">
    <property type="entry name" value="BBS2_Mid"/>
</dbReference>
<feature type="non-terminal residue" evidence="15">
    <location>
        <position position="1062"/>
    </location>
</feature>
<evidence type="ECO:0000256" key="4">
    <source>
        <dbReference type="ARBA" id="ARBA00022490"/>
    </source>
</evidence>